<evidence type="ECO:0000313" key="1">
    <source>
        <dbReference type="EMBL" id="CAG6791474.1"/>
    </source>
</evidence>
<reference evidence="1" key="1">
    <citation type="submission" date="2021-05" db="EMBL/GenBank/DDBJ databases">
        <authorList>
            <person name="Alioto T."/>
            <person name="Alioto T."/>
            <person name="Gomez Garrido J."/>
        </authorList>
    </citation>
    <scope>NUCLEOTIDE SEQUENCE</scope>
</reference>
<name>A0A8D9FJ64_9HEMI</name>
<dbReference type="InterPro" id="IPR028118">
    <property type="entry name" value="Chibby_fam"/>
</dbReference>
<accession>A0A8D9FJ64</accession>
<sequence length="117" mass="13527">MPLFSNKFTTKSIPARKGLTSRGDQPVKINPADPVCVKLGRFKAFFHEGRWRADGIKEEDNFDNNLDLREKLRIAKEEINMLRVKEEILIDMVTDLTIQLEEKEKHGLNGLKSHIRP</sequence>
<dbReference type="AlphaFoldDB" id="A0A8D9FJ64"/>
<dbReference type="EMBL" id="HBUF01676361">
    <property type="protein sequence ID" value="CAG6791474.1"/>
    <property type="molecule type" value="Transcribed_RNA"/>
</dbReference>
<protein>
    <submittedName>
        <fullName evidence="1">Uncharacterized protein</fullName>
    </submittedName>
</protein>
<proteinExistence type="predicted"/>
<organism evidence="1">
    <name type="scientific">Cacopsylla melanoneura</name>
    <dbReference type="NCBI Taxonomy" id="428564"/>
    <lineage>
        <taxon>Eukaryota</taxon>
        <taxon>Metazoa</taxon>
        <taxon>Ecdysozoa</taxon>
        <taxon>Arthropoda</taxon>
        <taxon>Hexapoda</taxon>
        <taxon>Insecta</taxon>
        <taxon>Pterygota</taxon>
        <taxon>Neoptera</taxon>
        <taxon>Paraneoptera</taxon>
        <taxon>Hemiptera</taxon>
        <taxon>Sternorrhyncha</taxon>
        <taxon>Psylloidea</taxon>
        <taxon>Psyllidae</taxon>
        <taxon>Psyllinae</taxon>
        <taxon>Cacopsylla</taxon>
    </lineage>
</organism>
<dbReference type="Pfam" id="PF14645">
    <property type="entry name" value="Chibby"/>
    <property type="match status" value="1"/>
</dbReference>